<evidence type="ECO:0000313" key="3">
    <source>
        <dbReference type="EMBL" id="OAY77976.1"/>
    </source>
</evidence>
<dbReference type="EMBL" id="LSRQ01001402">
    <property type="protein sequence ID" value="OAY77976.1"/>
    <property type="molecule type" value="Genomic_DNA"/>
</dbReference>
<dbReference type="Proteomes" id="UP000092600">
    <property type="component" value="Unassembled WGS sequence"/>
</dbReference>
<sequence length="154" mass="16838">MYVQEVLEGNNERCKREFQMEMHVFKALVKCLKDKRLISYTKYVSVQEQVAIGSQNPILTRPPSFPGRDPALAPSPAGLDYPRAPPELSLLLAATLCQPRPSGLNLRLRGRPPLPIGRTALQSTPATSRALPPPSPHTAGCRPELLQPPRLGAG</sequence>
<evidence type="ECO:0000256" key="1">
    <source>
        <dbReference type="SAM" id="MobiDB-lite"/>
    </source>
</evidence>
<evidence type="ECO:0000313" key="4">
    <source>
        <dbReference type="Proteomes" id="UP000092600"/>
    </source>
</evidence>
<proteinExistence type="predicted"/>
<organism evidence="3 4">
    <name type="scientific">Ananas comosus</name>
    <name type="common">Pineapple</name>
    <name type="synonym">Ananas ananas</name>
    <dbReference type="NCBI Taxonomy" id="4615"/>
    <lineage>
        <taxon>Eukaryota</taxon>
        <taxon>Viridiplantae</taxon>
        <taxon>Streptophyta</taxon>
        <taxon>Embryophyta</taxon>
        <taxon>Tracheophyta</taxon>
        <taxon>Spermatophyta</taxon>
        <taxon>Magnoliopsida</taxon>
        <taxon>Liliopsida</taxon>
        <taxon>Poales</taxon>
        <taxon>Bromeliaceae</taxon>
        <taxon>Bromelioideae</taxon>
        <taxon>Ananas</taxon>
    </lineage>
</organism>
<evidence type="ECO:0000259" key="2">
    <source>
        <dbReference type="Pfam" id="PF26138"/>
    </source>
</evidence>
<dbReference type="Pfam" id="PF26138">
    <property type="entry name" value="DUF8040"/>
    <property type="match status" value="1"/>
</dbReference>
<dbReference type="AlphaFoldDB" id="A0A199VM55"/>
<feature type="region of interest" description="Disordered" evidence="1">
    <location>
        <begin position="56"/>
        <end position="80"/>
    </location>
</feature>
<gene>
    <name evidence="3" type="ORF">ACMD2_23710</name>
</gene>
<dbReference type="InterPro" id="IPR058353">
    <property type="entry name" value="DUF8040"/>
</dbReference>
<feature type="region of interest" description="Disordered" evidence="1">
    <location>
        <begin position="103"/>
        <end position="154"/>
    </location>
</feature>
<accession>A0A199VM55</accession>
<protein>
    <recommendedName>
        <fullName evidence="2">DUF8040 domain-containing protein</fullName>
    </recommendedName>
</protein>
<reference evidence="3 4" key="1">
    <citation type="journal article" date="2016" name="DNA Res.">
        <title>The draft genome of MD-2 pineapple using hybrid error correction of long reads.</title>
        <authorList>
            <person name="Redwan R.M."/>
            <person name="Saidin A."/>
            <person name="Kumar S.V."/>
        </authorList>
    </citation>
    <scope>NUCLEOTIDE SEQUENCE [LARGE SCALE GENOMIC DNA]</scope>
    <source>
        <strain evidence="4">cv. MD2</strain>
        <tissue evidence="3">Leaf</tissue>
    </source>
</reference>
<name>A0A199VM55_ANACO</name>
<comment type="caution">
    <text evidence="3">The sequence shown here is derived from an EMBL/GenBank/DDBJ whole genome shotgun (WGS) entry which is preliminary data.</text>
</comment>
<feature type="domain" description="DUF8040" evidence="2">
    <location>
        <begin position="1"/>
        <end position="52"/>
    </location>
</feature>